<dbReference type="EMBL" id="JAURTK010000002">
    <property type="protein sequence ID" value="MDP9645865.1"/>
    <property type="molecule type" value="Genomic_DNA"/>
</dbReference>
<dbReference type="Proteomes" id="UP001229486">
    <property type="component" value="Unassembled WGS sequence"/>
</dbReference>
<evidence type="ECO:0000313" key="1">
    <source>
        <dbReference type="EMBL" id="MDP9645865.1"/>
    </source>
</evidence>
<dbReference type="RefSeq" id="WP_392392933.1">
    <property type="nucleotide sequence ID" value="NZ_JAURTK010000002.1"/>
</dbReference>
<proteinExistence type="predicted"/>
<organism evidence="1 2">
    <name type="scientific">Paraburkholderia caledonica</name>
    <dbReference type="NCBI Taxonomy" id="134536"/>
    <lineage>
        <taxon>Bacteria</taxon>
        <taxon>Pseudomonadati</taxon>
        <taxon>Pseudomonadota</taxon>
        <taxon>Betaproteobacteria</taxon>
        <taxon>Burkholderiales</taxon>
        <taxon>Burkholderiaceae</taxon>
        <taxon>Paraburkholderia</taxon>
    </lineage>
</organism>
<reference evidence="1" key="1">
    <citation type="submission" date="2023-07" db="EMBL/GenBank/DDBJ databases">
        <title>Sorghum-associated microbial communities from plants grown in Nebraska, USA.</title>
        <authorList>
            <person name="Schachtman D."/>
        </authorList>
    </citation>
    <scope>NUCLEOTIDE SEQUENCE</scope>
    <source>
        <strain evidence="1">DS1061</strain>
    </source>
</reference>
<sequence>MSLPTLVLPLKAEYFHAIRSGEKVEEYRLANEYWTKRLAGRHYGRIVLTLGYPKADDWERRILKPWRGYIERTILHPHFGPEPVRVFAINVGQ</sequence>
<name>A0AB73I772_9BURK</name>
<evidence type="ECO:0008006" key="3">
    <source>
        <dbReference type="Google" id="ProtNLM"/>
    </source>
</evidence>
<dbReference type="AlphaFoldDB" id="A0AB73I772"/>
<comment type="caution">
    <text evidence="1">The sequence shown here is derived from an EMBL/GenBank/DDBJ whole genome shotgun (WGS) entry which is preliminary data.</text>
</comment>
<evidence type="ECO:0000313" key="2">
    <source>
        <dbReference type="Proteomes" id="UP001229486"/>
    </source>
</evidence>
<gene>
    <name evidence="1" type="ORF">J2793_001298</name>
</gene>
<accession>A0AB73I772</accession>
<protein>
    <recommendedName>
        <fullName evidence="3">RNA-binding protein</fullName>
    </recommendedName>
</protein>